<feature type="non-terminal residue" evidence="1">
    <location>
        <position position="1"/>
    </location>
</feature>
<dbReference type="EMBL" id="RWGY01000039">
    <property type="protein sequence ID" value="TVU11898.1"/>
    <property type="molecule type" value="Genomic_DNA"/>
</dbReference>
<evidence type="ECO:0000313" key="2">
    <source>
        <dbReference type="Proteomes" id="UP000324897"/>
    </source>
</evidence>
<dbReference type="InterPro" id="IPR053151">
    <property type="entry name" value="RNase_H-like"/>
</dbReference>
<accession>A0A5J9TLW9</accession>
<dbReference type="AlphaFoldDB" id="A0A5J9TLW9"/>
<organism evidence="1 2">
    <name type="scientific">Eragrostis curvula</name>
    <name type="common">weeping love grass</name>
    <dbReference type="NCBI Taxonomy" id="38414"/>
    <lineage>
        <taxon>Eukaryota</taxon>
        <taxon>Viridiplantae</taxon>
        <taxon>Streptophyta</taxon>
        <taxon>Embryophyta</taxon>
        <taxon>Tracheophyta</taxon>
        <taxon>Spermatophyta</taxon>
        <taxon>Magnoliopsida</taxon>
        <taxon>Liliopsida</taxon>
        <taxon>Poales</taxon>
        <taxon>Poaceae</taxon>
        <taxon>PACMAD clade</taxon>
        <taxon>Chloridoideae</taxon>
        <taxon>Eragrostideae</taxon>
        <taxon>Eragrostidinae</taxon>
        <taxon>Eragrostis</taxon>
    </lineage>
</organism>
<dbReference type="Gramene" id="TVU11898">
    <property type="protein sequence ID" value="TVU11898"/>
    <property type="gene ID" value="EJB05_45508"/>
</dbReference>
<sequence length="141" mass="15546">MIKSRSGAQWIPPPPGKMKLNVDAAMAKNLNKSAAAAIARGEAGNFVGASVLVMEGVTDWRLWKQWPAERPLLWQVILCQVVQEINSQARDFSWTEFVHEGRTSNFDAHCFARSSVSLELGRHVYLLDPPVGVCNSIPSDA</sequence>
<reference evidence="1 2" key="1">
    <citation type="journal article" date="2019" name="Sci. Rep.">
        <title>A high-quality genome of Eragrostis curvula grass provides insights into Poaceae evolution and supports new strategies to enhance forage quality.</title>
        <authorList>
            <person name="Carballo J."/>
            <person name="Santos B.A.C.M."/>
            <person name="Zappacosta D."/>
            <person name="Garbus I."/>
            <person name="Selva J.P."/>
            <person name="Gallo C.A."/>
            <person name="Diaz A."/>
            <person name="Albertini E."/>
            <person name="Caccamo M."/>
            <person name="Echenique V."/>
        </authorList>
    </citation>
    <scope>NUCLEOTIDE SEQUENCE [LARGE SCALE GENOMIC DNA]</scope>
    <source>
        <strain evidence="2">cv. Victoria</strain>
        <tissue evidence="1">Leaf</tissue>
    </source>
</reference>
<dbReference type="PANTHER" id="PTHR47723">
    <property type="entry name" value="OS05G0353850 PROTEIN"/>
    <property type="match status" value="1"/>
</dbReference>
<comment type="caution">
    <text evidence="1">The sequence shown here is derived from an EMBL/GenBank/DDBJ whole genome shotgun (WGS) entry which is preliminary data.</text>
</comment>
<name>A0A5J9TLW9_9POAL</name>
<evidence type="ECO:0008006" key="3">
    <source>
        <dbReference type="Google" id="ProtNLM"/>
    </source>
</evidence>
<keyword evidence="2" id="KW-1185">Reference proteome</keyword>
<proteinExistence type="predicted"/>
<dbReference type="PANTHER" id="PTHR47723:SF24">
    <property type="entry name" value="RNASE H TYPE-1 DOMAIN-CONTAINING PROTEIN"/>
    <property type="match status" value="1"/>
</dbReference>
<protein>
    <recommendedName>
        <fullName evidence="3">RNase H type-1 domain-containing protein</fullName>
    </recommendedName>
</protein>
<evidence type="ECO:0000313" key="1">
    <source>
        <dbReference type="EMBL" id="TVU11898.1"/>
    </source>
</evidence>
<dbReference type="Proteomes" id="UP000324897">
    <property type="component" value="Chromosome 3"/>
</dbReference>
<gene>
    <name evidence="1" type="ORF">EJB05_45508</name>
</gene>